<gene>
    <name evidence="4" type="ORF">Tci_050959</name>
</gene>
<dbReference type="Pfam" id="PF22936">
    <property type="entry name" value="Pol_BBD"/>
    <property type="match status" value="1"/>
</dbReference>
<dbReference type="Pfam" id="PF14223">
    <property type="entry name" value="Retrotran_gag_2"/>
    <property type="match status" value="1"/>
</dbReference>
<dbReference type="GO" id="GO:0003964">
    <property type="term" value="F:RNA-directed DNA polymerase activity"/>
    <property type="evidence" value="ECO:0007669"/>
    <property type="project" value="UniProtKB-KW"/>
</dbReference>
<reference evidence="4" key="1">
    <citation type="journal article" date="2019" name="Sci. Rep.">
        <title>Draft genome of Tanacetum cinerariifolium, the natural source of mosquito coil.</title>
        <authorList>
            <person name="Yamashiro T."/>
            <person name="Shiraishi A."/>
            <person name="Satake H."/>
            <person name="Nakayama K."/>
        </authorList>
    </citation>
    <scope>NUCLEOTIDE SEQUENCE</scope>
</reference>
<dbReference type="PANTHER" id="PTHR11439:SF515">
    <property type="entry name" value="GAG-POL POLYPROTEIN"/>
    <property type="match status" value="1"/>
</dbReference>
<evidence type="ECO:0000256" key="2">
    <source>
        <dbReference type="SAM" id="MobiDB-lite"/>
    </source>
</evidence>
<name>A0A6L2MYC9_TANCI</name>
<keyword evidence="4" id="KW-0695">RNA-directed DNA polymerase</keyword>
<feature type="compositionally biased region" description="Basic residues" evidence="2">
    <location>
        <begin position="410"/>
        <end position="419"/>
    </location>
</feature>
<organism evidence="4">
    <name type="scientific">Tanacetum cinerariifolium</name>
    <name type="common">Dalmatian daisy</name>
    <name type="synonym">Chrysanthemum cinerariifolium</name>
    <dbReference type="NCBI Taxonomy" id="118510"/>
    <lineage>
        <taxon>Eukaryota</taxon>
        <taxon>Viridiplantae</taxon>
        <taxon>Streptophyta</taxon>
        <taxon>Embryophyta</taxon>
        <taxon>Tracheophyta</taxon>
        <taxon>Spermatophyta</taxon>
        <taxon>Magnoliopsida</taxon>
        <taxon>eudicotyledons</taxon>
        <taxon>Gunneridae</taxon>
        <taxon>Pentapetalae</taxon>
        <taxon>asterids</taxon>
        <taxon>campanulids</taxon>
        <taxon>Asterales</taxon>
        <taxon>Asteraceae</taxon>
        <taxon>Asteroideae</taxon>
        <taxon>Anthemideae</taxon>
        <taxon>Anthemidinae</taxon>
        <taxon>Tanacetum</taxon>
    </lineage>
</organism>
<keyword evidence="1" id="KW-0064">Aspartyl protease</keyword>
<dbReference type="GO" id="GO:0004190">
    <property type="term" value="F:aspartic-type endopeptidase activity"/>
    <property type="evidence" value="ECO:0007669"/>
    <property type="project" value="UniProtKB-KW"/>
</dbReference>
<sequence>MLKEAGMLESNETVIPMDPGTRLIKNTEGTLVNSTKYRSLIGCLRYLLHTRPDLSYFVGLLSRFMQEPKEQHMKAVKQVLHYVKGTKDYGITYKHNGGNIIQGFSDSSYGVNTQEGKGTTDIIFYYGDSPISWSTQKQDIVALSSCESEFIAATAAATQALWLKRLLSRLTDSEEENITIMVDNKSAIQLMKNPVFHGRNKHIDTKYHFIRECVERDDIQVEFVMLLEFEIHVRIQFNHHPHTLRSRSNLDRAKYCTISGAIRETATISPVKTKSITVKLLNPLFRHDKQKRRYTTTGFLTLAPLPGPNVGELPPITAPTFTTRSPKNTTITNRASTLANPNPVNSPAFVEANYDVLESLLRYHRRQVRNEYLRTKLDYYNEEYDEEREMEPRPARVMETTPVLQTGSPRVRRYRRPSKRRVEEGESFGGNLPLLLAAHLRRCKNEQPLQSTLTSMYGGNQPSTNLGGNLPPNVVLDLSKVANPLYTLRDKDMLKSKDPQVVVAAAKLPILNPNEFDLWKMIIEQYFLMNDYSLWEVILNGDSPTLTRVVDGVVQAIAPTTAEQRLAKRNELKARGTLLMALPNKHQLKFNIHKDAKSLIEAIEKRFGGNKEIKKVQKTLLKQQYENFSGSISKSLDQILDMLQKLISQLEILGELLSQEDINLKFLRSLPSEWSTHTLIWRNKADLEDQSLDDLFNNLNIYEAEVKSSSSTSHTTQNIIFVSSNNTDSTNESVSVVLNVSAASTKALVSTLPNVDNLSDAVIYSFFARDGSQVADGHAYRESQEVSSNDWKESRDTRNKDTQRRTVLVETSTSNALVSHCDGVGSNNEVAPCYKACSKAYATLQSHYDKLTLDFRKSLFDVLSYKSGLESVEVRLVVYQQNENVFEDDIKLLKLDVMLRDNALVELRKKFEKAKKRDELKHTLKKIQTSSKTLNDSVPTSPVHDRYKSGKGYHVVPPPYIGTFIPPKPDLVFHDAPTASETVPNVVKVEPSTTKPNKDMSQSNRPSAHIIEDWVSDSEDESEVLTRSKLVLLNAARPITTAVPQTTVKNQRPVKHVVNKPHSPIRMPINHRPTPKNSNFHQKVTTVKAKKGNSQQALKDKGVIDSGCSRRITGNISYLSDFEEINGGYVAFGGNPKGGKITGKGKIKIVKFDFDDVYFVKELKFNLFSILQMCDKKNSVLFIGTECIVLSSDLKLPDENHELPRVPRENNMYNVDLKNVVPLGDLTCLFVKATLDESNL</sequence>
<feature type="domain" description="Retrovirus-related Pol polyprotein from transposon TNT 1-94-like beta-barrel" evidence="3">
    <location>
        <begin position="1103"/>
        <end position="1176"/>
    </location>
</feature>
<dbReference type="CDD" id="cd09272">
    <property type="entry name" value="RNase_HI_RT_Ty1"/>
    <property type="match status" value="1"/>
</dbReference>
<evidence type="ECO:0000259" key="3">
    <source>
        <dbReference type="Pfam" id="PF22936"/>
    </source>
</evidence>
<keyword evidence="4" id="KW-0808">Transferase</keyword>
<keyword evidence="1" id="KW-0645">Protease</keyword>
<protein>
    <submittedName>
        <fullName evidence="4">Ribonuclease H-like domain, reverse transcriptase, RNA-dependent DNA polymerase</fullName>
    </submittedName>
</protein>
<comment type="caution">
    <text evidence="4">The sequence shown here is derived from an EMBL/GenBank/DDBJ whole genome shotgun (WGS) entry which is preliminary data.</text>
</comment>
<dbReference type="EMBL" id="BKCJ010007781">
    <property type="protein sequence ID" value="GEU78981.1"/>
    <property type="molecule type" value="Genomic_DNA"/>
</dbReference>
<evidence type="ECO:0000313" key="4">
    <source>
        <dbReference type="EMBL" id="GEU78981.1"/>
    </source>
</evidence>
<dbReference type="SUPFAM" id="SSF56672">
    <property type="entry name" value="DNA/RNA polymerases"/>
    <property type="match status" value="1"/>
</dbReference>
<dbReference type="InterPro" id="IPR054722">
    <property type="entry name" value="PolX-like_BBD"/>
</dbReference>
<keyword evidence="1" id="KW-0378">Hydrolase</keyword>
<feature type="region of interest" description="Disordered" evidence="2">
    <location>
        <begin position="778"/>
        <end position="802"/>
    </location>
</feature>
<keyword evidence="4" id="KW-0548">Nucleotidyltransferase</keyword>
<accession>A0A6L2MYC9</accession>
<feature type="region of interest" description="Disordered" evidence="2">
    <location>
        <begin position="1060"/>
        <end position="1079"/>
    </location>
</feature>
<dbReference type="AlphaFoldDB" id="A0A6L2MYC9"/>
<dbReference type="InterPro" id="IPR043502">
    <property type="entry name" value="DNA/RNA_pol_sf"/>
</dbReference>
<evidence type="ECO:0000256" key="1">
    <source>
        <dbReference type="ARBA" id="ARBA00022750"/>
    </source>
</evidence>
<feature type="region of interest" description="Disordered" evidence="2">
    <location>
        <begin position="406"/>
        <end position="425"/>
    </location>
</feature>
<dbReference type="PANTHER" id="PTHR11439">
    <property type="entry name" value="GAG-POL-RELATED RETROTRANSPOSON"/>
    <property type="match status" value="1"/>
</dbReference>
<proteinExistence type="predicted"/>